<evidence type="ECO:0000313" key="1">
    <source>
        <dbReference type="EMBL" id="EDM51120.1"/>
    </source>
</evidence>
<gene>
    <name evidence="1" type="ORF">EUBVEN_01447</name>
</gene>
<name>A5Z6W4_9FIRM</name>
<comment type="caution">
    <text evidence="1">The sequence shown here is derived from an EMBL/GenBank/DDBJ whole genome shotgun (WGS) entry which is preliminary data.</text>
</comment>
<dbReference type="AlphaFoldDB" id="A5Z6W4"/>
<organism evidence="1 2">
    <name type="scientific">Eubacterium ventriosum ATCC 27560</name>
    <dbReference type="NCBI Taxonomy" id="411463"/>
    <lineage>
        <taxon>Bacteria</taxon>
        <taxon>Bacillati</taxon>
        <taxon>Bacillota</taxon>
        <taxon>Clostridia</taxon>
        <taxon>Eubacteriales</taxon>
        <taxon>Eubacteriaceae</taxon>
        <taxon>Eubacterium</taxon>
    </lineage>
</organism>
<reference evidence="1 2" key="2">
    <citation type="submission" date="2007-04" db="EMBL/GenBank/DDBJ databases">
        <title>Draft genome sequence of Eubacterium ventriosum (ATCC 27560).</title>
        <authorList>
            <person name="Sudarsanam P."/>
            <person name="Ley R."/>
            <person name="Guruge J."/>
            <person name="Turnbaugh P.J."/>
            <person name="Mahowald M."/>
            <person name="Liep D."/>
            <person name="Gordon J."/>
        </authorList>
    </citation>
    <scope>NUCLEOTIDE SEQUENCE [LARGE SCALE GENOMIC DNA]</scope>
    <source>
        <strain evidence="1 2">ATCC 27560</strain>
    </source>
</reference>
<dbReference type="eggNOG" id="ENOG50339B2">
    <property type="taxonomic scope" value="Bacteria"/>
</dbReference>
<sequence length="45" mass="4858">MWDYDAVTLPAACNSPVLITEGLAGVRGKYGSKIEIRYNGPDLCV</sequence>
<protein>
    <submittedName>
        <fullName evidence="1">Uncharacterized protein</fullName>
    </submittedName>
</protein>
<dbReference type="STRING" id="411463.EUBVEN_01447"/>
<reference evidence="1 2" key="1">
    <citation type="submission" date="2007-03" db="EMBL/GenBank/DDBJ databases">
        <authorList>
            <person name="Fulton L."/>
            <person name="Clifton S."/>
            <person name="Fulton B."/>
            <person name="Xu J."/>
            <person name="Minx P."/>
            <person name="Pepin K.H."/>
            <person name="Johnson M."/>
            <person name="Thiruvilangam P."/>
            <person name="Bhonagiri V."/>
            <person name="Nash W.E."/>
            <person name="Mardis E.R."/>
            <person name="Wilson R.K."/>
        </authorList>
    </citation>
    <scope>NUCLEOTIDE SEQUENCE [LARGE SCALE GENOMIC DNA]</scope>
    <source>
        <strain evidence="1 2">ATCC 27560</strain>
    </source>
</reference>
<accession>A5Z6W4</accession>
<evidence type="ECO:0000313" key="2">
    <source>
        <dbReference type="Proteomes" id="UP000006000"/>
    </source>
</evidence>
<proteinExistence type="predicted"/>
<dbReference type="EMBL" id="AAVL02000034">
    <property type="protein sequence ID" value="EDM51120.1"/>
    <property type="molecule type" value="Genomic_DNA"/>
</dbReference>
<dbReference type="HOGENOM" id="CLU_3200001_0_0_9"/>
<dbReference type="Proteomes" id="UP000006000">
    <property type="component" value="Unassembled WGS sequence"/>
</dbReference>